<evidence type="ECO:0000313" key="2">
    <source>
        <dbReference type="Proteomes" id="UP000821865"/>
    </source>
</evidence>
<gene>
    <name evidence="1" type="ORF">HPB49_005150</name>
</gene>
<keyword evidence="2" id="KW-1185">Reference proteome</keyword>
<proteinExistence type="predicted"/>
<dbReference type="Proteomes" id="UP000821865">
    <property type="component" value="Chromosome 7"/>
</dbReference>
<name>A0ACB8CDH5_DERSI</name>
<dbReference type="EMBL" id="CM023476">
    <property type="protein sequence ID" value="KAH7940751.1"/>
    <property type="molecule type" value="Genomic_DNA"/>
</dbReference>
<sequence>MDFARDRAINLDKAVYLLSGFATADVVGRISCGWVADTGLLGKKTIMGLCCTVFGFIMQEVDHGDILGMVGHGGMWNMPGHGRRLAVLGHAGKP</sequence>
<organism evidence="1 2">
    <name type="scientific">Dermacentor silvarum</name>
    <name type="common">Tick</name>
    <dbReference type="NCBI Taxonomy" id="543639"/>
    <lineage>
        <taxon>Eukaryota</taxon>
        <taxon>Metazoa</taxon>
        <taxon>Ecdysozoa</taxon>
        <taxon>Arthropoda</taxon>
        <taxon>Chelicerata</taxon>
        <taxon>Arachnida</taxon>
        <taxon>Acari</taxon>
        <taxon>Parasitiformes</taxon>
        <taxon>Ixodida</taxon>
        <taxon>Ixodoidea</taxon>
        <taxon>Ixodidae</taxon>
        <taxon>Rhipicephalinae</taxon>
        <taxon>Dermacentor</taxon>
    </lineage>
</organism>
<comment type="caution">
    <text evidence="1">The sequence shown here is derived from an EMBL/GenBank/DDBJ whole genome shotgun (WGS) entry which is preliminary data.</text>
</comment>
<reference evidence="1" key="1">
    <citation type="submission" date="2020-05" db="EMBL/GenBank/DDBJ databases">
        <title>Large-scale comparative analyses of tick genomes elucidate their genetic diversity and vector capacities.</title>
        <authorList>
            <person name="Jia N."/>
            <person name="Wang J."/>
            <person name="Shi W."/>
            <person name="Du L."/>
            <person name="Sun Y."/>
            <person name="Zhan W."/>
            <person name="Jiang J."/>
            <person name="Wang Q."/>
            <person name="Zhang B."/>
            <person name="Ji P."/>
            <person name="Sakyi L.B."/>
            <person name="Cui X."/>
            <person name="Yuan T."/>
            <person name="Jiang B."/>
            <person name="Yang W."/>
            <person name="Lam T.T.-Y."/>
            <person name="Chang Q."/>
            <person name="Ding S."/>
            <person name="Wang X."/>
            <person name="Zhu J."/>
            <person name="Ruan X."/>
            <person name="Zhao L."/>
            <person name="Wei J."/>
            <person name="Que T."/>
            <person name="Du C."/>
            <person name="Cheng J."/>
            <person name="Dai P."/>
            <person name="Han X."/>
            <person name="Huang E."/>
            <person name="Gao Y."/>
            <person name="Liu J."/>
            <person name="Shao H."/>
            <person name="Ye R."/>
            <person name="Li L."/>
            <person name="Wei W."/>
            <person name="Wang X."/>
            <person name="Wang C."/>
            <person name="Yang T."/>
            <person name="Huo Q."/>
            <person name="Li W."/>
            <person name="Guo W."/>
            <person name="Chen H."/>
            <person name="Zhou L."/>
            <person name="Ni X."/>
            <person name="Tian J."/>
            <person name="Zhou Y."/>
            <person name="Sheng Y."/>
            <person name="Liu T."/>
            <person name="Pan Y."/>
            <person name="Xia L."/>
            <person name="Li J."/>
            <person name="Zhao F."/>
            <person name="Cao W."/>
        </authorList>
    </citation>
    <scope>NUCLEOTIDE SEQUENCE</scope>
    <source>
        <strain evidence="1">Dsil-2018</strain>
    </source>
</reference>
<evidence type="ECO:0000313" key="1">
    <source>
        <dbReference type="EMBL" id="KAH7940751.1"/>
    </source>
</evidence>
<protein>
    <submittedName>
        <fullName evidence="1">Uncharacterized protein</fullName>
    </submittedName>
</protein>
<accession>A0ACB8CDH5</accession>